<feature type="region of interest" description="Disordered" evidence="2">
    <location>
        <begin position="209"/>
        <end position="229"/>
    </location>
</feature>
<comment type="caution">
    <text evidence="3">The sequence shown here is derived from an EMBL/GenBank/DDBJ whole genome shotgun (WGS) entry which is preliminary data.</text>
</comment>
<keyword evidence="4" id="KW-1185">Reference proteome</keyword>
<evidence type="ECO:0000313" key="3">
    <source>
        <dbReference type="EMBL" id="MED6199331.1"/>
    </source>
</evidence>
<reference evidence="3 4" key="1">
    <citation type="journal article" date="2023" name="Plants (Basel)">
        <title>Bridging the Gap: Combining Genomics and Transcriptomics Approaches to Understand Stylosanthes scabra, an Orphan Legume from the Brazilian Caatinga.</title>
        <authorList>
            <person name="Ferreira-Neto J.R.C."/>
            <person name="da Silva M.D."/>
            <person name="Binneck E."/>
            <person name="de Melo N.F."/>
            <person name="da Silva R.H."/>
            <person name="de Melo A.L.T.M."/>
            <person name="Pandolfi V."/>
            <person name="Bustamante F.O."/>
            <person name="Brasileiro-Vidal A.C."/>
            <person name="Benko-Iseppon A.M."/>
        </authorList>
    </citation>
    <scope>NUCLEOTIDE SEQUENCE [LARGE SCALE GENOMIC DNA]</scope>
    <source>
        <tissue evidence="3">Leaves</tissue>
    </source>
</reference>
<evidence type="ECO:0000256" key="2">
    <source>
        <dbReference type="SAM" id="MobiDB-lite"/>
    </source>
</evidence>
<sequence>MRGDEASGKKVIDLTEKRCCGKEVSLQDVVKFTRSQKDLHGFEGTEDLSSVWCEHFPFTFVANEHFQSKANLDLLGKVGKVVVVRYMQALEEDAFQKKKVDSLQKNTELEKKLKMAVEQVDLKGKEILLLNDENEDLRNKVAKLSKDKQDLEDRVIELCGEKKEAEESKKQHGFDMFVVAWERAKAQAELFEPGVKFEEMDPLKVVYKGGLTDDDQVPAEGSDDHNPAK</sequence>
<dbReference type="Proteomes" id="UP001341840">
    <property type="component" value="Unassembled WGS sequence"/>
</dbReference>
<proteinExistence type="predicted"/>
<dbReference type="EMBL" id="JASCZI010212393">
    <property type="protein sequence ID" value="MED6199331.1"/>
    <property type="molecule type" value="Genomic_DNA"/>
</dbReference>
<evidence type="ECO:0000256" key="1">
    <source>
        <dbReference type="SAM" id="Coils"/>
    </source>
</evidence>
<organism evidence="3 4">
    <name type="scientific">Stylosanthes scabra</name>
    <dbReference type="NCBI Taxonomy" id="79078"/>
    <lineage>
        <taxon>Eukaryota</taxon>
        <taxon>Viridiplantae</taxon>
        <taxon>Streptophyta</taxon>
        <taxon>Embryophyta</taxon>
        <taxon>Tracheophyta</taxon>
        <taxon>Spermatophyta</taxon>
        <taxon>Magnoliopsida</taxon>
        <taxon>eudicotyledons</taxon>
        <taxon>Gunneridae</taxon>
        <taxon>Pentapetalae</taxon>
        <taxon>rosids</taxon>
        <taxon>fabids</taxon>
        <taxon>Fabales</taxon>
        <taxon>Fabaceae</taxon>
        <taxon>Papilionoideae</taxon>
        <taxon>50 kb inversion clade</taxon>
        <taxon>dalbergioids sensu lato</taxon>
        <taxon>Dalbergieae</taxon>
        <taxon>Pterocarpus clade</taxon>
        <taxon>Stylosanthes</taxon>
    </lineage>
</organism>
<keyword evidence="1" id="KW-0175">Coiled coil</keyword>
<feature type="coiled-coil region" evidence="1">
    <location>
        <begin position="127"/>
        <end position="168"/>
    </location>
</feature>
<accession>A0ABU6XQ60</accession>
<protein>
    <submittedName>
        <fullName evidence="3">Uncharacterized protein</fullName>
    </submittedName>
</protein>
<gene>
    <name evidence="3" type="ORF">PIB30_074984</name>
</gene>
<evidence type="ECO:0000313" key="4">
    <source>
        <dbReference type="Proteomes" id="UP001341840"/>
    </source>
</evidence>
<name>A0ABU6XQ60_9FABA</name>